<keyword evidence="6" id="KW-1185">Reference proteome</keyword>
<sequence length="661" mass="75612">MEAKRKALTAPFNKFLAIANPANGKNFLPEVAKHWSSNLNPEMTTEKLQNLASSSIPAEEKEKLLKIWNSSIPNRKLKKFPLFPFNDLVFNTFLHKYVFWYFLKQKSLEFYDALTSDYSLSEKAPSINLAAYIDDHRIRQWDWAFNIPILNKEISKSAEWGTAKQAHGEPAMNRLIYRYWTHVLQKEQVVPQAHPSFASWLDYDNQDTMFSRDQINHWSKEHLFNCQWYIEMDPAETPPHMVELRREIEPLFQRPTGGVRSGQVSDAPTGRGPRRNNRRGIAMASKAPASTSNAMAREIAPKGCKRGPTSQAREEDSAKCGRREDVEGHRTEQTEVAESHRSHSQSTRSFGGGQMPMRTKLVQRAPPGAKYLELVMNKSIEEVLTNELPKFEEFTHKARGNTESYLHGIKGSFPLADLIILDQPYNSPVQGCGDDIPEWNCMDVEEDGKLWYEPRFAFISKYLNDDGGILILMPSGLNYELMPWVYANSLKLKCEWQCHQREPLHHPRFDDMLTFTFSVALLMKTGRSRDHKHPRLPIPLRLNSDPQLVNTPEDPLKFLCLTNFVENPATDGKGNLWRGPHEKSEVFMQVLIDMCSKPGDVVVDLAASTGASLRACRASGRHYFGIEEDTTIFDAVLQPLLKPTKTKRIRNRRGMDGTHRS</sequence>
<evidence type="ECO:0000313" key="5">
    <source>
        <dbReference type="EMBL" id="KAG0566984.1"/>
    </source>
</evidence>
<protein>
    <recommendedName>
        <fullName evidence="4">DNA methylase N-4/N-6 domain-containing protein</fullName>
    </recommendedName>
</protein>
<evidence type="ECO:0000256" key="3">
    <source>
        <dbReference type="SAM" id="MobiDB-lite"/>
    </source>
</evidence>
<dbReference type="GO" id="GO:0032259">
    <property type="term" value="P:methylation"/>
    <property type="evidence" value="ECO:0007669"/>
    <property type="project" value="UniProtKB-KW"/>
</dbReference>
<feature type="compositionally biased region" description="Basic and acidic residues" evidence="3">
    <location>
        <begin position="312"/>
        <end position="341"/>
    </location>
</feature>
<dbReference type="SUPFAM" id="SSF53335">
    <property type="entry name" value="S-adenosyl-L-methionine-dependent methyltransferases"/>
    <property type="match status" value="1"/>
</dbReference>
<dbReference type="EMBL" id="CM026428">
    <property type="protein sequence ID" value="KAG0566984.1"/>
    <property type="molecule type" value="Genomic_DNA"/>
</dbReference>
<accession>A0A8T0H9G6</accession>
<feature type="region of interest" description="Disordered" evidence="3">
    <location>
        <begin position="254"/>
        <end position="355"/>
    </location>
</feature>
<dbReference type="GO" id="GO:0003677">
    <property type="term" value="F:DNA binding"/>
    <property type="evidence" value="ECO:0007669"/>
    <property type="project" value="InterPro"/>
</dbReference>
<evidence type="ECO:0000256" key="2">
    <source>
        <dbReference type="ARBA" id="ARBA00022679"/>
    </source>
</evidence>
<dbReference type="Gene3D" id="3.40.50.150">
    <property type="entry name" value="Vaccinia Virus protein VP39"/>
    <property type="match status" value="1"/>
</dbReference>
<organism evidence="5 6">
    <name type="scientific">Ceratodon purpureus</name>
    <name type="common">Fire moss</name>
    <name type="synonym">Dicranum purpureum</name>
    <dbReference type="NCBI Taxonomy" id="3225"/>
    <lineage>
        <taxon>Eukaryota</taxon>
        <taxon>Viridiplantae</taxon>
        <taxon>Streptophyta</taxon>
        <taxon>Embryophyta</taxon>
        <taxon>Bryophyta</taxon>
        <taxon>Bryophytina</taxon>
        <taxon>Bryopsida</taxon>
        <taxon>Dicranidae</taxon>
        <taxon>Pseudoditrichales</taxon>
        <taxon>Ditrichaceae</taxon>
        <taxon>Ceratodon</taxon>
    </lineage>
</organism>
<comment type="caution">
    <text evidence="5">The sequence shown here is derived from an EMBL/GenBank/DDBJ whole genome shotgun (WGS) entry which is preliminary data.</text>
</comment>
<name>A0A8T0H9G6_CERPU</name>
<dbReference type="InterPro" id="IPR029063">
    <property type="entry name" value="SAM-dependent_MTases_sf"/>
</dbReference>
<dbReference type="AlphaFoldDB" id="A0A8T0H9G6"/>
<gene>
    <name evidence="5" type="ORF">KC19_7G101700</name>
</gene>
<proteinExistence type="predicted"/>
<evidence type="ECO:0000259" key="4">
    <source>
        <dbReference type="Pfam" id="PF01555"/>
    </source>
</evidence>
<evidence type="ECO:0000313" key="6">
    <source>
        <dbReference type="Proteomes" id="UP000822688"/>
    </source>
</evidence>
<feature type="domain" description="DNA methylase N-4/N-6" evidence="4">
    <location>
        <begin position="561"/>
        <end position="635"/>
    </location>
</feature>
<dbReference type="GO" id="GO:0008170">
    <property type="term" value="F:N-methyltransferase activity"/>
    <property type="evidence" value="ECO:0007669"/>
    <property type="project" value="InterPro"/>
</dbReference>
<dbReference type="InterPro" id="IPR002941">
    <property type="entry name" value="DNA_methylase_N4/N6"/>
</dbReference>
<keyword evidence="2" id="KW-0808">Transferase</keyword>
<keyword evidence="1" id="KW-0489">Methyltransferase</keyword>
<reference evidence="5" key="1">
    <citation type="submission" date="2020-06" db="EMBL/GenBank/DDBJ databases">
        <title>WGS assembly of Ceratodon purpureus strain R40.</title>
        <authorList>
            <person name="Carey S.B."/>
            <person name="Jenkins J."/>
            <person name="Shu S."/>
            <person name="Lovell J.T."/>
            <person name="Sreedasyam A."/>
            <person name="Maumus F."/>
            <person name="Tiley G.P."/>
            <person name="Fernandez-Pozo N."/>
            <person name="Barry K."/>
            <person name="Chen C."/>
            <person name="Wang M."/>
            <person name="Lipzen A."/>
            <person name="Daum C."/>
            <person name="Saski C.A."/>
            <person name="Payton A.C."/>
            <person name="Mcbreen J.C."/>
            <person name="Conrad R.E."/>
            <person name="Kollar L.M."/>
            <person name="Olsson S."/>
            <person name="Huttunen S."/>
            <person name="Landis J.B."/>
            <person name="Wickett N.J."/>
            <person name="Johnson M.G."/>
            <person name="Rensing S.A."/>
            <person name="Grimwood J."/>
            <person name="Schmutz J."/>
            <person name="Mcdaniel S.F."/>
        </authorList>
    </citation>
    <scope>NUCLEOTIDE SEQUENCE</scope>
    <source>
        <strain evidence="5">R40</strain>
    </source>
</reference>
<dbReference type="Pfam" id="PF01555">
    <property type="entry name" value="N6_N4_Mtase"/>
    <property type="match status" value="1"/>
</dbReference>
<evidence type="ECO:0000256" key="1">
    <source>
        <dbReference type="ARBA" id="ARBA00022603"/>
    </source>
</evidence>
<dbReference type="Proteomes" id="UP000822688">
    <property type="component" value="Chromosome 7"/>
</dbReference>